<evidence type="ECO:0000313" key="1">
    <source>
        <dbReference type="EMBL" id="GBN93497.1"/>
    </source>
</evidence>
<evidence type="ECO:0000313" key="2">
    <source>
        <dbReference type="Proteomes" id="UP000499080"/>
    </source>
</evidence>
<reference evidence="1 2" key="1">
    <citation type="journal article" date="2019" name="Sci. Rep.">
        <title>Orb-weaving spider Araneus ventricosus genome elucidates the spidroin gene catalogue.</title>
        <authorList>
            <person name="Kono N."/>
            <person name="Nakamura H."/>
            <person name="Ohtoshi R."/>
            <person name="Moran D.A.P."/>
            <person name="Shinohara A."/>
            <person name="Yoshida Y."/>
            <person name="Fujiwara M."/>
            <person name="Mori M."/>
            <person name="Tomita M."/>
            <person name="Arakawa K."/>
        </authorList>
    </citation>
    <scope>NUCLEOTIDE SEQUENCE [LARGE SCALE GENOMIC DNA]</scope>
</reference>
<dbReference type="OrthoDB" id="6437663at2759"/>
<protein>
    <submittedName>
        <fullName evidence="1">Uncharacterized protein</fullName>
    </submittedName>
</protein>
<name>A0A4Y2SZ18_ARAVE</name>
<comment type="caution">
    <text evidence="1">The sequence shown here is derived from an EMBL/GenBank/DDBJ whole genome shotgun (WGS) entry which is preliminary data.</text>
</comment>
<gene>
    <name evidence="1" type="ORF">AVEN_254580_1</name>
</gene>
<organism evidence="1 2">
    <name type="scientific">Araneus ventricosus</name>
    <name type="common">Orbweaver spider</name>
    <name type="synonym">Epeira ventricosa</name>
    <dbReference type="NCBI Taxonomy" id="182803"/>
    <lineage>
        <taxon>Eukaryota</taxon>
        <taxon>Metazoa</taxon>
        <taxon>Ecdysozoa</taxon>
        <taxon>Arthropoda</taxon>
        <taxon>Chelicerata</taxon>
        <taxon>Arachnida</taxon>
        <taxon>Araneae</taxon>
        <taxon>Araneomorphae</taxon>
        <taxon>Entelegynae</taxon>
        <taxon>Araneoidea</taxon>
        <taxon>Araneidae</taxon>
        <taxon>Araneus</taxon>
    </lineage>
</organism>
<dbReference type="EMBL" id="BGPR01024978">
    <property type="protein sequence ID" value="GBN93497.1"/>
    <property type="molecule type" value="Genomic_DNA"/>
</dbReference>
<keyword evidence="2" id="KW-1185">Reference proteome</keyword>
<dbReference type="Proteomes" id="UP000499080">
    <property type="component" value="Unassembled WGS sequence"/>
</dbReference>
<sequence length="518" mass="61716">MEKQLSYVLMLPLEQIALRRVAVLLWNEPDILASIGKFREPIEYGDYQKKWRETVEREVSDKISKLQLPESLRKQIIQILKPIGLQILRWKVFHEAYFSPSKYFYPCEYCDVPILEKLCWTAAGRIDYQKTAEELVRCDVVDIVTRYKLACLYCLDHYIPEFWKELPQENKMYFYNEKDLSHIRLPLLQFCWPYILKGEQYKLDDMPGRSSRDPKTFHQHMFTCLSYTGNKAAVKYFFQKLSLEGREASLISNTLHALKSRIGGFIQYPWSFPNGNITDVVFYLLSLMTPEQQIRIFSERPSDVLGCFLDWPWQDAFLDIADAMWTWMQCGDLERRARNYDTLLDKMQGSIQYSDYYLPSLYQNFFLRSPSDFRKHFADRECRFGTFFSELFNIQDTETICVILRNVDSGDRVRLVSSKHIFKHFHNFISRDSVHVVEMCLREIGLSKEDKKRLMKVFMGFLRRRDSGQIELDTPKWQRFFEFLDETNTRAQRKRNLDDEALTEAKNICYEKKENATK</sequence>
<proteinExistence type="predicted"/>
<dbReference type="AlphaFoldDB" id="A0A4Y2SZ18"/>
<accession>A0A4Y2SZ18</accession>